<keyword evidence="2 4" id="KW-0378">Hydrolase</keyword>
<dbReference type="Pfam" id="PF00293">
    <property type="entry name" value="NUDIX"/>
    <property type="match status" value="1"/>
</dbReference>
<dbReference type="Gene3D" id="3.90.79.10">
    <property type="entry name" value="Nucleoside Triphosphate Pyrophosphohydrolase"/>
    <property type="match status" value="1"/>
</dbReference>
<comment type="caution">
    <text evidence="4">The sequence shown here is derived from an EMBL/GenBank/DDBJ whole genome shotgun (WGS) entry which is preliminary data.</text>
</comment>
<comment type="cofactor">
    <cofactor evidence="1">
        <name>Mg(2+)</name>
        <dbReference type="ChEBI" id="CHEBI:18420"/>
    </cofactor>
</comment>
<dbReference type="Proteomes" id="UP000808914">
    <property type="component" value="Unassembled WGS sequence"/>
</dbReference>
<evidence type="ECO:0000313" key="4">
    <source>
        <dbReference type="EMBL" id="MBM7647070.1"/>
    </source>
</evidence>
<protein>
    <submittedName>
        <fullName evidence="4">8-oxo-dGTP diphosphatase</fullName>
        <ecNumber evidence="4">3.6.1.55</ecNumber>
    </submittedName>
</protein>
<reference evidence="4 5" key="1">
    <citation type="submission" date="2021-01" db="EMBL/GenBank/DDBJ databases">
        <title>Genomic Encyclopedia of Type Strains, Phase IV (KMG-IV): sequencing the most valuable type-strain genomes for metagenomic binning, comparative biology and taxonomic classification.</title>
        <authorList>
            <person name="Goeker M."/>
        </authorList>
    </citation>
    <scope>NUCLEOTIDE SEQUENCE [LARGE SCALE GENOMIC DNA]</scope>
    <source>
        <strain evidence="4 5">DSM 28236</strain>
    </source>
</reference>
<evidence type="ECO:0000259" key="3">
    <source>
        <dbReference type="PROSITE" id="PS51462"/>
    </source>
</evidence>
<organism evidence="4 5">
    <name type="scientific">Scopulibacillus daqui</name>
    <dbReference type="NCBI Taxonomy" id="1469162"/>
    <lineage>
        <taxon>Bacteria</taxon>
        <taxon>Bacillati</taxon>
        <taxon>Bacillota</taxon>
        <taxon>Bacilli</taxon>
        <taxon>Bacillales</taxon>
        <taxon>Sporolactobacillaceae</taxon>
        <taxon>Scopulibacillus</taxon>
    </lineage>
</organism>
<dbReference type="GO" id="GO:0035539">
    <property type="term" value="F:8-oxo-7,8-dihydrodeoxyguanosine triphosphate pyrophosphatase activity"/>
    <property type="evidence" value="ECO:0007669"/>
    <property type="project" value="UniProtKB-EC"/>
</dbReference>
<dbReference type="InterPro" id="IPR020084">
    <property type="entry name" value="NUDIX_hydrolase_CS"/>
</dbReference>
<evidence type="ECO:0000256" key="1">
    <source>
        <dbReference type="ARBA" id="ARBA00001946"/>
    </source>
</evidence>
<dbReference type="PROSITE" id="PS00893">
    <property type="entry name" value="NUDIX_BOX"/>
    <property type="match status" value="1"/>
</dbReference>
<dbReference type="PROSITE" id="PS51462">
    <property type="entry name" value="NUDIX"/>
    <property type="match status" value="1"/>
</dbReference>
<evidence type="ECO:0000313" key="5">
    <source>
        <dbReference type="Proteomes" id="UP000808914"/>
    </source>
</evidence>
<dbReference type="SUPFAM" id="SSF55811">
    <property type="entry name" value="Nudix"/>
    <property type="match status" value="1"/>
</dbReference>
<dbReference type="EC" id="3.6.1.55" evidence="4"/>
<feature type="domain" description="Nudix hydrolase" evidence="3">
    <location>
        <begin position="16"/>
        <end position="131"/>
    </location>
</feature>
<proteinExistence type="predicted"/>
<gene>
    <name evidence="4" type="ORF">JOD45_003345</name>
</gene>
<dbReference type="InterPro" id="IPR000086">
    <property type="entry name" value="NUDIX_hydrolase_dom"/>
</dbReference>
<evidence type="ECO:0000256" key="2">
    <source>
        <dbReference type="ARBA" id="ARBA00022801"/>
    </source>
</evidence>
<accession>A0ABS2Q5G8</accession>
<sequence length="131" mass="15012">MDMITFGSKEEGREYIWRPAVYCLMFNNQKDKIAIIETSNGRYFLPGGGIENNETHEECLKREAIEEMGTDIDIGPFIGCARQYFSSTNEYKHYLNEGYFYLCGAGRQISDMDRSISSNNKFISRTSKLGS</sequence>
<dbReference type="EMBL" id="JAFBER010000049">
    <property type="protein sequence ID" value="MBM7647070.1"/>
    <property type="molecule type" value="Genomic_DNA"/>
</dbReference>
<keyword evidence="5" id="KW-1185">Reference proteome</keyword>
<dbReference type="PANTHER" id="PTHR43046">
    <property type="entry name" value="GDP-MANNOSE MANNOSYL HYDROLASE"/>
    <property type="match status" value="1"/>
</dbReference>
<dbReference type="RefSeq" id="WP_239549336.1">
    <property type="nucleotide sequence ID" value="NZ_JAFBER010000049.1"/>
</dbReference>
<dbReference type="PANTHER" id="PTHR43046:SF14">
    <property type="entry name" value="MUTT_NUDIX FAMILY PROTEIN"/>
    <property type="match status" value="1"/>
</dbReference>
<name>A0ABS2Q5G8_9BACL</name>
<dbReference type="InterPro" id="IPR015797">
    <property type="entry name" value="NUDIX_hydrolase-like_dom_sf"/>
</dbReference>